<evidence type="ECO:0000256" key="3">
    <source>
        <dbReference type="ARBA" id="ARBA00023163"/>
    </source>
</evidence>
<protein>
    <recommendedName>
        <fullName evidence="5">HTH tetR-type domain-containing protein</fullName>
    </recommendedName>
</protein>
<sequence length="196" mass="22232">MEDNRLRIVQAAHDLFNARGYKSVTISDLADRLGMSKKTIYQYFSGKEEIAAAVIEGALARVNEIIDMAESQQSDPLHALQDALIQVKDQITLLGPLFLEDVQKYLPDLWQRIEQHRAEKIKFIERLLQRAQDAGLVKDIEPRLAMVIFFEAGQALIRPDSLSRHGFSMVDVLDALIKIFCTGIVEPKIFEPNVKL</sequence>
<evidence type="ECO:0000256" key="2">
    <source>
        <dbReference type="ARBA" id="ARBA00023125"/>
    </source>
</evidence>
<dbReference type="PANTHER" id="PTHR30055:SF234">
    <property type="entry name" value="HTH-TYPE TRANSCRIPTIONAL REGULATOR BETI"/>
    <property type="match status" value="1"/>
</dbReference>
<dbReference type="EMBL" id="CP016379">
    <property type="protein sequence ID" value="AZR72083.1"/>
    <property type="molecule type" value="Genomic_DNA"/>
</dbReference>
<reference evidence="6 7" key="1">
    <citation type="submission" date="2016-07" db="EMBL/GenBank/DDBJ databases">
        <title>Genome and transcriptome analysis of iron-reducing fermentative bacteria Anoxybacter fermentans.</title>
        <authorList>
            <person name="Zeng X."/>
            <person name="Shao Z."/>
        </authorList>
    </citation>
    <scope>NUCLEOTIDE SEQUENCE [LARGE SCALE GENOMIC DNA]</scope>
    <source>
        <strain evidence="6 7">DY22613</strain>
    </source>
</reference>
<dbReference type="RefSeq" id="WP_127015411.1">
    <property type="nucleotide sequence ID" value="NZ_CP016379.1"/>
</dbReference>
<accession>A0A3Q9HNU7</accession>
<evidence type="ECO:0000256" key="1">
    <source>
        <dbReference type="ARBA" id="ARBA00023015"/>
    </source>
</evidence>
<dbReference type="Proteomes" id="UP000267250">
    <property type="component" value="Chromosome"/>
</dbReference>
<name>A0A3Q9HNU7_9FIRM</name>
<keyword evidence="7" id="KW-1185">Reference proteome</keyword>
<keyword evidence="3" id="KW-0804">Transcription</keyword>
<dbReference type="GO" id="GO:0003700">
    <property type="term" value="F:DNA-binding transcription factor activity"/>
    <property type="evidence" value="ECO:0007669"/>
    <property type="project" value="TreeGrafter"/>
</dbReference>
<dbReference type="InterPro" id="IPR036271">
    <property type="entry name" value="Tet_transcr_reg_TetR-rel_C_sf"/>
</dbReference>
<dbReference type="SUPFAM" id="SSF48498">
    <property type="entry name" value="Tetracyclin repressor-like, C-terminal domain"/>
    <property type="match status" value="1"/>
</dbReference>
<evidence type="ECO:0000259" key="5">
    <source>
        <dbReference type="PROSITE" id="PS50977"/>
    </source>
</evidence>
<dbReference type="Gene3D" id="1.10.357.10">
    <property type="entry name" value="Tetracycline Repressor, domain 2"/>
    <property type="match status" value="1"/>
</dbReference>
<evidence type="ECO:0000313" key="7">
    <source>
        <dbReference type="Proteomes" id="UP000267250"/>
    </source>
</evidence>
<dbReference type="KEGG" id="aft:BBF96_00955"/>
<dbReference type="InterPro" id="IPR001647">
    <property type="entry name" value="HTH_TetR"/>
</dbReference>
<dbReference type="Pfam" id="PF00440">
    <property type="entry name" value="TetR_N"/>
    <property type="match status" value="1"/>
</dbReference>
<gene>
    <name evidence="6" type="ORF">BBF96_00955</name>
</gene>
<feature type="DNA-binding region" description="H-T-H motif" evidence="4">
    <location>
        <begin position="25"/>
        <end position="44"/>
    </location>
</feature>
<proteinExistence type="predicted"/>
<dbReference type="SUPFAM" id="SSF46689">
    <property type="entry name" value="Homeodomain-like"/>
    <property type="match status" value="1"/>
</dbReference>
<dbReference type="InterPro" id="IPR001387">
    <property type="entry name" value="Cro/C1-type_HTH"/>
</dbReference>
<keyword evidence="1" id="KW-0805">Transcription regulation</keyword>
<dbReference type="GO" id="GO:0000976">
    <property type="term" value="F:transcription cis-regulatory region binding"/>
    <property type="evidence" value="ECO:0007669"/>
    <property type="project" value="TreeGrafter"/>
</dbReference>
<dbReference type="Gene3D" id="1.10.10.60">
    <property type="entry name" value="Homeodomain-like"/>
    <property type="match status" value="1"/>
</dbReference>
<dbReference type="InterPro" id="IPR050109">
    <property type="entry name" value="HTH-type_TetR-like_transc_reg"/>
</dbReference>
<dbReference type="CDD" id="cd00093">
    <property type="entry name" value="HTH_XRE"/>
    <property type="match status" value="1"/>
</dbReference>
<evidence type="ECO:0000313" key="6">
    <source>
        <dbReference type="EMBL" id="AZR72083.1"/>
    </source>
</evidence>
<dbReference type="PANTHER" id="PTHR30055">
    <property type="entry name" value="HTH-TYPE TRANSCRIPTIONAL REGULATOR RUTR"/>
    <property type="match status" value="1"/>
</dbReference>
<feature type="domain" description="HTH tetR-type" evidence="5">
    <location>
        <begin position="2"/>
        <end position="62"/>
    </location>
</feature>
<organism evidence="6 7">
    <name type="scientific">Anoxybacter fermentans</name>
    <dbReference type="NCBI Taxonomy" id="1323375"/>
    <lineage>
        <taxon>Bacteria</taxon>
        <taxon>Bacillati</taxon>
        <taxon>Bacillota</taxon>
        <taxon>Clostridia</taxon>
        <taxon>Halanaerobiales</taxon>
        <taxon>Anoxybacter</taxon>
    </lineage>
</organism>
<dbReference type="OrthoDB" id="9812134at2"/>
<dbReference type="InterPro" id="IPR009057">
    <property type="entry name" value="Homeodomain-like_sf"/>
</dbReference>
<dbReference type="PROSITE" id="PS50977">
    <property type="entry name" value="HTH_TETR_2"/>
    <property type="match status" value="1"/>
</dbReference>
<dbReference type="PRINTS" id="PR00455">
    <property type="entry name" value="HTHTETR"/>
</dbReference>
<dbReference type="AlphaFoldDB" id="A0A3Q9HNU7"/>
<keyword evidence="2 4" id="KW-0238">DNA-binding</keyword>
<evidence type="ECO:0000256" key="4">
    <source>
        <dbReference type="PROSITE-ProRule" id="PRU00335"/>
    </source>
</evidence>